<feature type="region of interest" description="Disordered" evidence="1">
    <location>
        <begin position="334"/>
        <end position="367"/>
    </location>
</feature>
<protein>
    <submittedName>
        <fullName evidence="3">Uncharacterized protein</fullName>
    </submittedName>
</protein>
<evidence type="ECO:0000256" key="2">
    <source>
        <dbReference type="SAM" id="Phobius"/>
    </source>
</evidence>
<accession>A0ABV5PF05</accession>
<feature type="transmembrane region" description="Helical" evidence="2">
    <location>
        <begin position="74"/>
        <end position="93"/>
    </location>
</feature>
<reference evidence="3 4" key="1">
    <citation type="submission" date="2024-09" db="EMBL/GenBank/DDBJ databases">
        <authorList>
            <person name="Sun Q."/>
            <person name="Mori K."/>
        </authorList>
    </citation>
    <scope>NUCLEOTIDE SEQUENCE [LARGE SCALE GENOMIC DNA]</scope>
    <source>
        <strain evidence="3 4">JCM 4362</strain>
    </source>
</reference>
<keyword evidence="2" id="KW-1133">Transmembrane helix</keyword>
<dbReference type="RefSeq" id="WP_345223047.1">
    <property type="nucleotide sequence ID" value="NZ_BAAAXE010000013.1"/>
</dbReference>
<feature type="region of interest" description="Disordered" evidence="1">
    <location>
        <begin position="1"/>
        <end position="24"/>
    </location>
</feature>
<evidence type="ECO:0000313" key="4">
    <source>
        <dbReference type="Proteomes" id="UP001589718"/>
    </source>
</evidence>
<dbReference type="Proteomes" id="UP001589718">
    <property type="component" value="Unassembled WGS sequence"/>
</dbReference>
<proteinExistence type="predicted"/>
<organism evidence="3 4">
    <name type="scientific">Streptomyces cremeus</name>
    <dbReference type="NCBI Taxonomy" id="66881"/>
    <lineage>
        <taxon>Bacteria</taxon>
        <taxon>Bacillati</taxon>
        <taxon>Actinomycetota</taxon>
        <taxon>Actinomycetes</taxon>
        <taxon>Kitasatosporales</taxon>
        <taxon>Streptomycetaceae</taxon>
        <taxon>Streptomyces</taxon>
    </lineage>
</organism>
<keyword evidence="2" id="KW-0472">Membrane</keyword>
<name>A0ABV5PF05_STRCM</name>
<keyword evidence="4" id="KW-1185">Reference proteome</keyword>
<gene>
    <name evidence="3" type="ORF">ACFFTU_14350</name>
</gene>
<sequence length="387" mass="40566">MAGRSDPPEGTSPEGLPNSGDDDYRSVVFDESFVRAARLQEYSATERVGDHAPAVRTLPPAPPAPAVRNGRTQVLLLVLLVALAFTTAIYLGVRTPAQPQSEHRPDALRATVVPLAPLGPVPGGKPAELLLHSPAAQFRTGAEGIQLPVPRGTRHFSESQVQAALTIAKDYLVQSSLDPEVLTGGKDRAVRLLLDPDQHDQFDAAFDVPAEPGAQASGWLVRFDPQKVALAGAPRANGFLRAVELGPDLLDVTTDHTFVYPLRPAAGKAAARADGASLFTVHRELHFRYDAEDLRRHRTELLTASAFAGPQACAAPGAERAWQPLLAGLRAPEHEAARTAPTASSGAPTAPSRASAPGIDPYATGARSGTLCGTLSAAAQPSGPPPS</sequence>
<feature type="compositionally biased region" description="Low complexity" evidence="1">
    <location>
        <begin position="338"/>
        <end position="358"/>
    </location>
</feature>
<evidence type="ECO:0000256" key="1">
    <source>
        <dbReference type="SAM" id="MobiDB-lite"/>
    </source>
</evidence>
<keyword evidence="2" id="KW-0812">Transmembrane</keyword>
<dbReference type="EMBL" id="JBHMCR010000006">
    <property type="protein sequence ID" value="MFB9521131.1"/>
    <property type="molecule type" value="Genomic_DNA"/>
</dbReference>
<comment type="caution">
    <text evidence="3">The sequence shown here is derived from an EMBL/GenBank/DDBJ whole genome shotgun (WGS) entry which is preliminary data.</text>
</comment>
<evidence type="ECO:0000313" key="3">
    <source>
        <dbReference type="EMBL" id="MFB9521131.1"/>
    </source>
</evidence>